<gene>
    <name evidence="7" type="ORF">OSC06_03145</name>
</gene>
<dbReference type="GO" id="GO:0004436">
    <property type="term" value="F:phosphatidylinositol diacylglycerol-lyase activity"/>
    <property type="evidence" value="ECO:0007669"/>
    <property type="project" value="UniProtKB-EC"/>
</dbReference>
<dbReference type="EC" id="4.6.1.13" evidence="2"/>
<dbReference type="Gene3D" id="3.20.20.190">
    <property type="entry name" value="Phosphatidylinositol (PI) phosphodiesterase"/>
    <property type="match status" value="1"/>
</dbReference>
<reference evidence="7" key="1">
    <citation type="submission" date="2023-02" db="EMBL/GenBank/DDBJ databases">
        <title>Detection, antimicrobial susceptibility and genomic characterization of NDM-producing species of Morganellaceae, Yersiniaceae, and Enterobacteriaceae other than Klebsiella.</title>
        <authorList>
            <person name="Camargo C.H."/>
            <person name="Sacchi C.T."/>
            <person name="Campos K.R."/>
        </authorList>
    </citation>
    <scope>NUCLEOTIDE SEQUENCE</scope>
    <source>
        <strain evidence="7">1189_21</strain>
    </source>
</reference>
<dbReference type="InterPro" id="IPR051057">
    <property type="entry name" value="PI-PLC_domain"/>
</dbReference>
<sequence length="472" mass="55258">MKLGTYERPKYWGVDGVIGDIYYYPDYTLFFRLKYNGSPSDKNWYYPKKAVNNQFWDWVGYYPGTISEPKTWREPGIEGCIYYEPEYGYLRLKKDGNPSEHKWYFPSDGNSNEYWDFIDFRAGNPVDPKSWDVDEGQEGDYFYSARLNSFFILKKNGKPSSFNWYFPENGQDNTYWHYMGPLKKKCWLKFIDGKLPINQISLPGTHDSATGTYSEGIGEGGMVKTQDDSVYEQLNSGIRFIDARCRHISNSFAMHHGKIYLNKMFGDILNECKRFLQENPSEFILMSVKREHTEEQCTRSFQETFEKEYYDSYWWFGEDRFPLLEEVRGKIVLFSRFGGPHGIQTSWKDNATFDIGERIHVQDEYNQTDEVKKWHAIENAWSFAAYRGNTEWMTINFTSIAAGFWGTRSIRDYAEDKNPELATHIMSRGECCGVVVSDFHNIAMLSNGVIMTNFRNMLNPARGLFLAFLLIS</sequence>
<accession>A0AAE4JMM6</accession>
<dbReference type="PANTHER" id="PTHR13593:SF113">
    <property type="entry name" value="SI:DKEY-266F7.9"/>
    <property type="match status" value="1"/>
</dbReference>
<dbReference type="PANTHER" id="PTHR13593">
    <property type="match status" value="1"/>
</dbReference>
<evidence type="ECO:0000313" key="7">
    <source>
        <dbReference type="EMBL" id="MDS0896955.1"/>
    </source>
</evidence>
<dbReference type="GO" id="GO:0008081">
    <property type="term" value="F:phosphoric diester hydrolase activity"/>
    <property type="evidence" value="ECO:0007669"/>
    <property type="project" value="InterPro"/>
</dbReference>
<evidence type="ECO:0000313" key="8">
    <source>
        <dbReference type="Proteomes" id="UP001182247"/>
    </source>
</evidence>
<evidence type="ECO:0000256" key="2">
    <source>
        <dbReference type="ARBA" id="ARBA00012581"/>
    </source>
</evidence>
<comment type="caution">
    <text evidence="7">The sequence shown here is derived from an EMBL/GenBank/DDBJ whole genome shotgun (WGS) entry which is preliminary data.</text>
</comment>
<evidence type="ECO:0000256" key="4">
    <source>
        <dbReference type="ARBA" id="ARBA00030474"/>
    </source>
</evidence>
<evidence type="ECO:0000256" key="1">
    <source>
        <dbReference type="ARBA" id="ARBA00001316"/>
    </source>
</evidence>
<dbReference type="AlphaFoldDB" id="A0AAE4JMM6"/>
<name>A0AAE4JMM6_MORMO</name>
<feature type="domain" description="Phosphatidylinositol-specific phospholipase C X" evidence="6">
    <location>
        <begin position="191"/>
        <end position="336"/>
    </location>
</feature>
<dbReference type="InterPro" id="IPR000909">
    <property type="entry name" value="PLipase_C_PInositol-sp_X_dom"/>
</dbReference>
<proteinExistence type="predicted"/>
<dbReference type="Proteomes" id="UP001182247">
    <property type="component" value="Unassembled WGS sequence"/>
</dbReference>
<dbReference type="SUPFAM" id="SSF51695">
    <property type="entry name" value="PLC-like phosphodiesterases"/>
    <property type="match status" value="1"/>
</dbReference>
<dbReference type="Gene3D" id="3.30.160.280">
    <property type="match status" value="2"/>
</dbReference>
<evidence type="ECO:0000259" key="6">
    <source>
        <dbReference type="SMART" id="SM00148"/>
    </source>
</evidence>
<evidence type="ECO:0000256" key="3">
    <source>
        <dbReference type="ARBA" id="ARBA00019758"/>
    </source>
</evidence>
<dbReference type="EMBL" id="JAPKIY010000003">
    <property type="protein sequence ID" value="MDS0896955.1"/>
    <property type="molecule type" value="Genomic_DNA"/>
</dbReference>
<dbReference type="Pfam" id="PF00388">
    <property type="entry name" value="PI-PLC-X"/>
    <property type="match status" value="1"/>
</dbReference>
<dbReference type="SMART" id="SM00148">
    <property type="entry name" value="PLCXc"/>
    <property type="match status" value="1"/>
</dbReference>
<dbReference type="InterPro" id="IPR017946">
    <property type="entry name" value="PLC-like_Pdiesterase_TIM-brl"/>
</dbReference>
<organism evidence="7 8">
    <name type="scientific">Morganella morganii</name>
    <name type="common">Proteus morganii</name>
    <dbReference type="NCBI Taxonomy" id="582"/>
    <lineage>
        <taxon>Bacteria</taxon>
        <taxon>Pseudomonadati</taxon>
        <taxon>Pseudomonadota</taxon>
        <taxon>Gammaproteobacteria</taxon>
        <taxon>Enterobacterales</taxon>
        <taxon>Morganellaceae</taxon>
        <taxon>Morganella</taxon>
    </lineage>
</organism>
<protein>
    <recommendedName>
        <fullName evidence="3">1-phosphatidylinositol phosphodiesterase</fullName>
        <ecNumber evidence="2">4.6.1.13</ecNumber>
    </recommendedName>
    <alternativeName>
        <fullName evidence="4">Phosphatidylinositol diacylglycerol-lyase</fullName>
    </alternativeName>
    <alternativeName>
        <fullName evidence="5">Phosphatidylinositol-specific phospholipase C</fullName>
    </alternativeName>
</protein>
<evidence type="ECO:0000256" key="5">
    <source>
        <dbReference type="ARBA" id="ARBA00030782"/>
    </source>
</evidence>
<dbReference type="CDD" id="cd08586">
    <property type="entry name" value="PI-PLCc_BcPLC_like"/>
    <property type="match status" value="1"/>
</dbReference>
<dbReference type="PROSITE" id="PS50007">
    <property type="entry name" value="PIPLC_X_DOMAIN"/>
    <property type="match status" value="1"/>
</dbReference>
<dbReference type="RefSeq" id="WP_051456268.1">
    <property type="nucleotide sequence ID" value="NZ_CAXOML010000001.1"/>
</dbReference>
<comment type="catalytic activity">
    <reaction evidence="1">
        <text>a 1,2-diacyl-sn-glycero-3-phospho-(1D-myo-inositol) = 1D-myo-inositol 1,2-cyclic phosphate + a 1,2-diacyl-sn-glycerol</text>
        <dbReference type="Rhea" id="RHEA:17093"/>
        <dbReference type="ChEBI" id="CHEBI:17815"/>
        <dbReference type="ChEBI" id="CHEBI:57880"/>
        <dbReference type="ChEBI" id="CHEBI:58484"/>
        <dbReference type="EC" id="4.6.1.13"/>
    </reaction>
</comment>
<dbReference type="GO" id="GO:0006629">
    <property type="term" value="P:lipid metabolic process"/>
    <property type="evidence" value="ECO:0007669"/>
    <property type="project" value="InterPro"/>
</dbReference>